<dbReference type="PRINTS" id="PR01607">
    <property type="entry name" value="APYRASEFAMLY"/>
</dbReference>
<keyword evidence="5" id="KW-1185">Reference proteome</keyword>
<name>A0ABX0URW3_9BACT</name>
<proteinExistence type="inferred from homology"/>
<dbReference type="Gene3D" id="3.60.21.10">
    <property type="match status" value="1"/>
</dbReference>
<dbReference type="PANTHER" id="PTHR11575">
    <property type="entry name" value="5'-NUCLEOTIDASE-RELATED"/>
    <property type="match status" value="1"/>
</dbReference>
<accession>A0ABX0URW3</accession>
<reference evidence="4 5" key="1">
    <citation type="submission" date="2020-03" db="EMBL/GenBank/DDBJ databases">
        <title>Genomic Encyclopedia of Type Strains, Phase IV (KMG-IV): sequencing the most valuable type-strain genomes for metagenomic binning, comparative biology and taxonomic classification.</title>
        <authorList>
            <person name="Goeker M."/>
        </authorList>
    </citation>
    <scope>NUCLEOTIDE SEQUENCE [LARGE SCALE GENOMIC DNA]</scope>
    <source>
        <strain evidence="4 5">DSM 102865</strain>
    </source>
</reference>
<keyword evidence="2" id="KW-0547">Nucleotide-binding</keyword>
<dbReference type="InterPro" id="IPR006146">
    <property type="entry name" value="5'-Nucleotdase_CS"/>
</dbReference>
<evidence type="ECO:0000256" key="1">
    <source>
        <dbReference type="ARBA" id="ARBA00006654"/>
    </source>
</evidence>
<comment type="caution">
    <text evidence="4">The sequence shown here is derived from an EMBL/GenBank/DDBJ whole genome shotgun (WGS) entry which is preliminary data.</text>
</comment>
<dbReference type="PANTHER" id="PTHR11575:SF24">
    <property type="entry name" value="5'-NUCLEOTIDASE"/>
    <property type="match status" value="1"/>
</dbReference>
<evidence type="ECO:0000313" key="5">
    <source>
        <dbReference type="Proteomes" id="UP001179181"/>
    </source>
</evidence>
<dbReference type="InterPro" id="IPR029052">
    <property type="entry name" value="Metallo-depent_PP-like"/>
</dbReference>
<sequence length="317" mass="35153">MEELLLTKTNRRDFLKKGAGAAAIFTLGTVPFTAFGRDSNVQLTILHTNDVHSRIEPFPMDGSRNQGLGGVARRAALVKKIRQEQPNVLLLDAGDVFQGTPYFNLYGGEVEMTVMSDMGYDAATMGNHDFDNGIAGFVKQLPHANFPFLVSNYNFENTELKGKIQSYKIFKKQGIKIGVFGLGLELNGLVNKKNYGETVYTDPIAKANEVASILKNEEHCDLIICLSHLGYKYREEKVSDQILAKSTRNINLIIGGHTHTFMKAPEDILNLDGKVTTINQVGFAGINLGRLDYFFNRESGKHKMVSAVYPVHEYGLA</sequence>
<dbReference type="SUPFAM" id="SSF56300">
    <property type="entry name" value="Metallo-dependent phosphatases"/>
    <property type="match status" value="1"/>
</dbReference>
<dbReference type="InterPro" id="IPR004843">
    <property type="entry name" value="Calcineurin-like_PHP"/>
</dbReference>
<dbReference type="InterPro" id="IPR006179">
    <property type="entry name" value="5_nucleotidase/apyrase"/>
</dbReference>
<dbReference type="EMBL" id="JAASQJ010000003">
    <property type="protein sequence ID" value="NIJ54350.1"/>
    <property type="molecule type" value="Genomic_DNA"/>
</dbReference>
<organism evidence="4 5">
    <name type="scientific">Dyadobacter arcticus</name>
    <dbReference type="NCBI Taxonomy" id="1078754"/>
    <lineage>
        <taxon>Bacteria</taxon>
        <taxon>Pseudomonadati</taxon>
        <taxon>Bacteroidota</taxon>
        <taxon>Cytophagia</taxon>
        <taxon>Cytophagales</taxon>
        <taxon>Spirosomataceae</taxon>
        <taxon>Dyadobacter</taxon>
    </lineage>
</organism>
<dbReference type="InterPro" id="IPR006311">
    <property type="entry name" value="TAT_signal"/>
</dbReference>
<dbReference type="RefSeq" id="WP_167272373.1">
    <property type="nucleotide sequence ID" value="NZ_JAASQJ010000003.1"/>
</dbReference>
<dbReference type="PROSITE" id="PS51318">
    <property type="entry name" value="TAT"/>
    <property type="match status" value="1"/>
</dbReference>
<dbReference type="CDD" id="cd00845">
    <property type="entry name" value="MPP_UshA_N_like"/>
    <property type="match status" value="1"/>
</dbReference>
<dbReference type="PROSITE" id="PS00785">
    <property type="entry name" value="5_NUCLEOTIDASE_1"/>
    <property type="match status" value="1"/>
</dbReference>
<dbReference type="NCBIfam" id="TIGR01409">
    <property type="entry name" value="TAT_signal_seq"/>
    <property type="match status" value="1"/>
</dbReference>
<dbReference type="InterPro" id="IPR019546">
    <property type="entry name" value="TAT_signal_bac_arc"/>
</dbReference>
<dbReference type="GO" id="GO:0008253">
    <property type="term" value="F:5'-nucleotidase activity"/>
    <property type="evidence" value="ECO:0007669"/>
    <property type="project" value="UniProtKB-EC"/>
</dbReference>
<evidence type="ECO:0000256" key="2">
    <source>
        <dbReference type="RuleBase" id="RU362119"/>
    </source>
</evidence>
<keyword evidence="2 4" id="KW-0378">Hydrolase</keyword>
<feature type="domain" description="Calcineurin-like phosphoesterase" evidence="3">
    <location>
        <begin position="43"/>
        <end position="260"/>
    </location>
</feature>
<dbReference type="Proteomes" id="UP001179181">
    <property type="component" value="Unassembled WGS sequence"/>
</dbReference>
<evidence type="ECO:0000259" key="3">
    <source>
        <dbReference type="Pfam" id="PF00149"/>
    </source>
</evidence>
<dbReference type="EC" id="3.1.3.5" evidence="4"/>
<gene>
    <name evidence="4" type="ORF">FHS68_003532</name>
</gene>
<evidence type="ECO:0000313" key="4">
    <source>
        <dbReference type="EMBL" id="NIJ54350.1"/>
    </source>
</evidence>
<dbReference type="Pfam" id="PF00149">
    <property type="entry name" value="Metallophos"/>
    <property type="match status" value="1"/>
</dbReference>
<comment type="similarity">
    <text evidence="1 2">Belongs to the 5'-nucleotidase family.</text>
</comment>
<protein>
    <submittedName>
        <fullName evidence="4">5'-nucleotidase</fullName>
        <ecNumber evidence="4">3.1.3.5</ecNumber>
    </submittedName>
</protein>